<dbReference type="Pfam" id="PF01345">
    <property type="entry name" value="DUF11"/>
    <property type="match status" value="2"/>
</dbReference>
<sequence length="1996" mass="204075">MGSNGNDISRALGAGGERQATRRTLGARRLERRRLTLRHRWYAGGVATLLSGALVFTGLTPAVADEAAPPVDATSTTTVDAATEATADPTPTPTPEVTPTPTPEVTPTPTPEVTPTPAPTPTITPTPSPTQTPALAPAPPALLALATCDLNGTFEIDGDYDAGTCGGQDWLTVADDSTDVIGTYNVVRDNSNPATWTSGGGTPPKVDFIRVYSYSQTIGANYYLNLAWEREQVSGTGGYVIEVTNAGVSVGNGVPQPDRSGGGVVFYVTAQGGNPPVLEQTCVYSNRELYPGNCTTGTQGFVAAVSTTEVTSPFGDVVPAGGFFEVGFNITELTNGAVSPGCPAAANATVYARSFTGQNPGPTGNLKGFVGPLTVDPPSTCGSLTIRKEDEDGAPLAGADFTVTPNPTTGTGSIEVTTATDGTFSFSNTVKPGTYTVTETEAPPGYLLPSAASQQVTIGIEQSQTVTFVDPLGAATWLKNDRAGSPLGGATFQLTATGGDAASAPWDLDAAPITVTDNTGAPGYSGRDVDPVAGSFRVVGLPTGTYSVVETAAPAGYVLDSSAQAITISDQTPIATVALPFVNTPYATVSLTKVWVNAFDGDTADLFIAGAAAASGTSTAPAGGPAIQVSVPPGSALSVAETLGAANTGRYTSQLSCEGAVVEGNTGTSGRFTVPAWPASADGVQCTITNTAVERTLTLQKRWIDAIAGDTATLTAATSTATSTETSTATGAADETDTVNTAVVTVRVGDTAGLSETLGGAGTYGAEYSCTDGASGSGTGFVLTMPDQNVTCTFQNSAERATVTLQKQWIDAFLGDEAELSIEGAETADATSTAPEGDGLDTMDVATASVRLGDSVTLSEDLSDDNTGRYDATWSCDDGTSGTGEDIPSFTVTESIVCTITNTARTVDVTVNKAWVAPFAGDTAELSVAGQTGTSTSNGAALQTDDDVVTASVRIGESVTVAETLGAENTGTYTTALTCAPVGGSTTGRAMTFTAPDADVECTFTNTAVFVPVVLEKRWIDGVAGDTAELRIGDAAATSTADGTADQRDEVNTVSVTVRLGDTVQMSETVSGVGVYGSIYTCTAGEVTGDGSGRDFTLTVTASGITCTFVNASEIERVHVVKTWVNGQAGDSADLDISGAGTGAGISTANGDRGAWTDTAAAIFANATIGETVNITETIAVVAGSAADYTSTLVCIGDDGTTYADAAARSASFVMPAQPVRCEFRNEAELPTIALAKLVDVTGADVPDTNWQLFATPSAGDAVTDPEGGDVAATEVVAGVPFALSETLRVAFAGAAEFEAGEWSCVSDADGTIMLTDSTPGAASLRGLGKGENVVCMLVNHHIDQGYTFDKTAVDSVRNDDGTWTVTYEITVHNNSVVVPVTYDLTDTLVAAEGVEYLSASWTGPTSGAFDLGTSLSGELATDRALAPFDGMTDDVYTVVANVAVTSAAAQPCVESDGLGVVNTAELTVGEDTVDAEACGTVEFDDVSIEKTSALPDGETSVEPGDTFDYVLTVTNNGSRAATNVRVTDDDLDDRLQITGLTVEPGTLTWGAAPGYVGSDVDLTIDSLPVGGVATITITVELLPGSSPDVSYVQPGEAVTPAPTPLEELTNTACVAADLDSDDTNNCDDEQIPVRDVTAVVYISCISDVAAVGWNVAKSSALIDEPISFSWTPDAGTATTEPQSVELTEPGGSATWSHIEPWPGAEFTPSGVAIDYPGWRPLTRADVVPGSSPLQFYLPGTTSVMTPEQQEEFVFNGLILDPSALDFAWRGASTMTFTVNPVLTFSAQYPPETPGCEVARHSDVQIEKTASAERTDPGATFTYDLSVANVSDDAAAEGVVVTDEIPADLRITDVSWAGESDADAFPTWDSCVVSGQDAAGYGGTLECGLFGPLQPVGANASPSEAPTITLTAMVRASATASVITNVAVVDYYTFGDPTDTGRDSDDAVVMLSALPATGSSPLTGPIVFALLTMLAGTVAILVRRRRGGLAVSEEVC</sequence>
<feature type="domain" description="DUF11" evidence="6">
    <location>
        <begin position="1803"/>
        <end position="1940"/>
    </location>
</feature>
<feature type="compositionally biased region" description="Pro residues" evidence="4">
    <location>
        <begin position="90"/>
        <end position="131"/>
    </location>
</feature>
<evidence type="ECO:0000256" key="4">
    <source>
        <dbReference type="SAM" id="MobiDB-lite"/>
    </source>
</evidence>
<evidence type="ECO:0000259" key="7">
    <source>
        <dbReference type="Pfam" id="PF17802"/>
    </source>
</evidence>
<dbReference type="NCBIfam" id="TIGR01451">
    <property type="entry name" value="B_ant_repeat"/>
    <property type="match status" value="2"/>
</dbReference>
<dbReference type="RefSeq" id="WP_172990772.1">
    <property type="nucleotide sequence ID" value="NZ_CP054038.1"/>
</dbReference>
<dbReference type="GO" id="GO:0005975">
    <property type="term" value="P:carbohydrate metabolic process"/>
    <property type="evidence" value="ECO:0007669"/>
    <property type="project" value="UniProtKB-ARBA"/>
</dbReference>
<name>A0A7D4TRX2_9MICO</name>
<evidence type="ECO:0000313" key="9">
    <source>
        <dbReference type="Proteomes" id="UP000502498"/>
    </source>
</evidence>
<dbReference type="InterPro" id="IPR013783">
    <property type="entry name" value="Ig-like_fold"/>
</dbReference>
<dbReference type="EMBL" id="CP054038">
    <property type="protein sequence ID" value="QKJ20344.1"/>
    <property type="molecule type" value="Genomic_DNA"/>
</dbReference>
<dbReference type="PANTHER" id="PTHR36108">
    <property type="entry name" value="COLOSSIN-B-RELATED"/>
    <property type="match status" value="1"/>
</dbReference>
<feature type="region of interest" description="Disordered" evidence="4">
    <location>
        <begin position="1"/>
        <end position="25"/>
    </location>
</feature>
<proteinExistence type="inferred from homology"/>
<feature type="domain" description="DUF11" evidence="6">
    <location>
        <begin position="1486"/>
        <end position="1629"/>
    </location>
</feature>
<feature type="transmembrane region" description="Helical" evidence="5">
    <location>
        <begin position="41"/>
        <end position="64"/>
    </location>
</feature>
<evidence type="ECO:0000259" key="6">
    <source>
        <dbReference type="Pfam" id="PF01345"/>
    </source>
</evidence>
<comment type="similarity">
    <text evidence="1">Belongs to the serine-aspartate repeat-containing protein (SDr) family.</text>
</comment>
<gene>
    <name evidence="8" type="ORF">HQM25_13890</name>
</gene>
<dbReference type="InterPro" id="IPR041033">
    <property type="entry name" value="SpaA_PFL_dom_1"/>
</dbReference>
<keyword evidence="3" id="KW-0732">Signal</keyword>
<protein>
    <submittedName>
        <fullName evidence="8">DUF11 domain-containing protein</fullName>
    </submittedName>
</protein>
<evidence type="ECO:0000256" key="1">
    <source>
        <dbReference type="ARBA" id="ARBA00007257"/>
    </source>
</evidence>
<feature type="compositionally biased region" description="Low complexity" evidence="4">
    <location>
        <begin position="67"/>
        <end position="89"/>
    </location>
</feature>
<dbReference type="PANTHER" id="PTHR36108:SF13">
    <property type="entry name" value="COLOSSIN-B-RELATED"/>
    <property type="match status" value="1"/>
</dbReference>
<evidence type="ECO:0000256" key="3">
    <source>
        <dbReference type="ARBA" id="ARBA00022729"/>
    </source>
</evidence>
<dbReference type="Gene3D" id="2.60.40.10">
    <property type="entry name" value="Immunoglobulins"/>
    <property type="match status" value="2"/>
</dbReference>
<keyword evidence="5" id="KW-1133">Transmembrane helix</keyword>
<evidence type="ECO:0000313" key="8">
    <source>
        <dbReference type="EMBL" id="QKJ20344.1"/>
    </source>
</evidence>
<organism evidence="8 9">
    <name type="scientific">Microbacterium hominis</name>
    <dbReference type="NCBI Taxonomy" id="162426"/>
    <lineage>
        <taxon>Bacteria</taxon>
        <taxon>Bacillati</taxon>
        <taxon>Actinomycetota</taxon>
        <taxon>Actinomycetes</taxon>
        <taxon>Micrococcales</taxon>
        <taxon>Microbacteriaceae</taxon>
        <taxon>Microbacterium</taxon>
    </lineage>
</organism>
<dbReference type="InterPro" id="IPR001434">
    <property type="entry name" value="OmcB-like_DUF11"/>
</dbReference>
<feature type="domain" description="SpaA-like prealbumin fold" evidence="7">
    <location>
        <begin position="382"/>
        <end position="468"/>
    </location>
</feature>
<keyword evidence="5" id="KW-0472">Membrane</keyword>
<feature type="domain" description="SpaA-like prealbumin fold" evidence="7">
    <location>
        <begin position="475"/>
        <end position="575"/>
    </location>
</feature>
<dbReference type="InterPro" id="IPR047589">
    <property type="entry name" value="DUF11_rpt"/>
</dbReference>
<evidence type="ECO:0000256" key="5">
    <source>
        <dbReference type="SAM" id="Phobius"/>
    </source>
</evidence>
<accession>A0A7D4TRX2</accession>
<dbReference type="Pfam" id="PF17802">
    <property type="entry name" value="SpaA"/>
    <property type="match status" value="2"/>
</dbReference>
<feature type="region of interest" description="Disordered" evidence="4">
    <location>
        <begin position="67"/>
        <end position="131"/>
    </location>
</feature>
<reference evidence="8 9" key="1">
    <citation type="submission" date="2020-05" db="EMBL/GenBank/DDBJ databases">
        <title>Strain PA2F3 complete genome.</title>
        <authorList>
            <person name="Kim Y.-S."/>
            <person name="Kim S.-J."/>
            <person name="Jung H.-k."/>
            <person name="Kim S.-E."/>
            <person name="Kim K.-H."/>
        </authorList>
    </citation>
    <scope>NUCLEOTIDE SEQUENCE [LARGE SCALE GENOMIC DNA]</scope>
    <source>
        <strain evidence="8 9">PA2F3</strain>
    </source>
</reference>
<evidence type="ECO:0000256" key="2">
    <source>
        <dbReference type="ARBA" id="ARBA00022525"/>
    </source>
</evidence>
<dbReference type="SUPFAM" id="SSF49478">
    <property type="entry name" value="Cna protein B-type domain"/>
    <property type="match status" value="1"/>
</dbReference>
<feature type="transmembrane region" description="Helical" evidence="5">
    <location>
        <begin position="1962"/>
        <end position="1982"/>
    </location>
</feature>
<dbReference type="Proteomes" id="UP000502498">
    <property type="component" value="Chromosome"/>
</dbReference>
<keyword evidence="5" id="KW-0812">Transmembrane</keyword>
<keyword evidence="2" id="KW-0964">Secreted</keyword>